<dbReference type="NCBIfam" id="TIGR00350">
    <property type="entry name" value="lytR_cpsA_psr"/>
    <property type="match status" value="1"/>
</dbReference>
<evidence type="ECO:0000313" key="7">
    <source>
        <dbReference type="Proteomes" id="UP000216063"/>
    </source>
</evidence>
<feature type="compositionally biased region" description="Polar residues" evidence="2">
    <location>
        <begin position="482"/>
        <end position="499"/>
    </location>
</feature>
<name>A0A255DSC2_9MYCO</name>
<comment type="similarity">
    <text evidence="1">Belongs to the LytR/CpsA/Psr (LCP) family.</text>
</comment>
<dbReference type="Gene3D" id="3.30.70.2390">
    <property type="match status" value="1"/>
</dbReference>
<reference evidence="6 7" key="1">
    <citation type="submission" date="2017-07" db="EMBL/GenBank/DDBJ databases">
        <title>The new phylogeny of genus Mycobacterium.</title>
        <authorList>
            <person name="Tortoli E."/>
            <person name="Trovato A."/>
            <person name="Cirillo D.M."/>
        </authorList>
    </citation>
    <scope>NUCLEOTIDE SEQUENCE [LARGE SCALE GENOMIC DNA]</scope>
    <source>
        <strain evidence="6 7">ATCC 33027</strain>
    </source>
</reference>
<feature type="region of interest" description="Disordered" evidence="2">
    <location>
        <begin position="1"/>
        <end position="25"/>
    </location>
</feature>
<comment type="caution">
    <text evidence="6">The sequence shown here is derived from an EMBL/GenBank/DDBJ whole genome shotgun (WGS) entry which is preliminary data.</text>
</comment>
<dbReference type="EMBL" id="NOZR01000003">
    <property type="protein sequence ID" value="OYN81581.1"/>
    <property type="molecule type" value="Genomic_DNA"/>
</dbReference>
<evidence type="ECO:0000256" key="3">
    <source>
        <dbReference type="SAM" id="Phobius"/>
    </source>
</evidence>
<accession>A0A255DSC2</accession>
<keyword evidence="7" id="KW-1185">Reference proteome</keyword>
<dbReference type="InterPro" id="IPR050922">
    <property type="entry name" value="LytR/CpsA/Psr_CW_biosynth"/>
</dbReference>
<sequence>MDPSPPPPAAVAGNRHGRHRGRSDTSRRALRIVVRSTIGLVSVVIVMLTGLAYSQAHGLLSGITVSQALGADEPRSSGGAMNILLIGLDSRKDQQGNELPDELLDKLHAGDSDAGGYNTNTLILVHISADDHVVAFSIPRDDYVAVSGIKGYNHIKIKEAYGLTKAQTEQKLVDEGISDRAELERAGREAGRKATIRAVRNLTGQPIDYFAEVNLASFYHLADSLGGVEVCLNHAVHDDYSGANFPAGPQTLDAAQTLAFVRQRHGLENGDLDRTHRQQAFLLSVMYQLQESGSFTDLDKFKQLMGVARQDIVLSEGWGEDQFRRMAALAGGDVEFRTLPVVRYDNINGQDVNIVDPTKIRAEIAKAIGGDAATSTTTAAPQPIPPPSPQTVVSIVNASDTSGLASQASSLLGKHNFTIDEVRDRESGEPIDTVITYGPGAETDAHSVASLLGVENAPQATSALAAGHVRVVLGQGYDVPQEQPQTQDGASTTATTRNTWYDLTVTPTPDQGAPIDGGKVPCVN</sequence>
<dbReference type="OrthoDB" id="9782542at2"/>
<dbReference type="PANTHER" id="PTHR33392">
    <property type="entry name" value="POLYISOPRENYL-TEICHOIC ACID--PEPTIDOGLYCAN TEICHOIC ACID TRANSFERASE TAGU"/>
    <property type="match status" value="1"/>
</dbReference>
<dbReference type="InterPro" id="IPR027381">
    <property type="entry name" value="LytR/CpsA/Psr_C"/>
</dbReference>
<evidence type="ECO:0000313" key="6">
    <source>
        <dbReference type="EMBL" id="OYN81581.1"/>
    </source>
</evidence>
<feature type="region of interest" description="Disordered" evidence="2">
    <location>
        <begin position="478"/>
        <end position="499"/>
    </location>
</feature>
<dbReference type="RefSeq" id="WP_094476785.1">
    <property type="nucleotide sequence ID" value="NZ_JACKSC010000175.1"/>
</dbReference>
<dbReference type="Pfam" id="PF13399">
    <property type="entry name" value="LytR_C"/>
    <property type="match status" value="1"/>
</dbReference>
<feature type="domain" description="LytR/CpsA/Psr regulator C-terminal" evidence="5">
    <location>
        <begin position="391"/>
        <end position="477"/>
    </location>
</feature>
<evidence type="ECO:0000256" key="1">
    <source>
        <dbReference type="ARBA" id="ARBA00006068"/>
    </source>
</evidence>
<dbReference type="Gene3D" id="3.40.630.190">
    <property type="entry name" value="LCP protein"/>
    <property type="match status" value="1"/>
</dbReference>
<keyword evidence="3" id="KW-0472">Membrane</keyword>
<dbReference type="PANTHER" id="PTHR33392:SF6">
    <property type="entry name" value="POLYISOPRENYL-TEICHOIC ACID--PEPTIDOGLYCAN TEICHOIC ACID TRANSFERASE TAGU"/>
    <property type="match status" value="1"/>
</dbReference>
<dbReference type="Proteomes" id="UP000216063">
    <property type="component" value="Unassembled WGS sequence"/>
</dbReference>
<keyword evidence="3" id="KW-0812">Transmembrane</keyword>
<evidence type="ECO:0000259" key="5">
    <source>
        <dbReference type="Pfam" id="PF13399"/>
    </source>
</evidence>
<feature type="domain" description="Cell envelope-related transcriptional attenuator" evidence="4">
    <location>
        <begin position="118"/>
        <end position="290"/>
    </location>
</feature>
<evidence type="ECO:0000256" key="2">
    <source>
        <dbReference type="SAM" id="MobiDB-lite"/>
    </source>
</evidence>
<evidence type="ECO:0000259" key="4">
    <source>
        <dbReference type="Pfam" id="PF03816"/>
    </source>
</evidence>
<dbReference type="AlphaFoldDB" id="A0A255DSC2"/>
<proteinExistence type="inferred from homology"/>
<dbReference type="InterPro" id="IPR004474">
    <property type="entry name" value="LytR_CpsA_psr"/>
</dbReference>
<organism evidence="6 7">
    <name type="scientific">Mycolicibacterium sphagni</name>
    <dbReference type="NCBI Taxonomy" id="1786"/>
    <lineage>
        <taxon>Bacteria</taxon>
        <taxon>Bacillati</taxon>
        <taxon>Actinomycetota</taxon>
        <taxon>Actinomycetes</taxon>
        <taxon>Mycobacteriales</taxon>
        <taxon>Mycobacteriaceae</taxon>
        <taxon>Mycolicibacterium</taxon>
    </lineage>
</organism>
<gene>
    <name evidence="6" type="ORF">CG716_04205</name>
</gene>
<feature type="transmembrane region" description="Helical" evidence="3">
    <location>
        <begin position="32"/>
        <end position="53"/>
    </location>
</feature>
<protein>
    <submittedName>
        <fullName evidence="6">Transcriptional regulator, LytR family protein</fullName>
    </submittedName>
</protein>
<keyword evidence="3" id="KW-1133">Transmembrane helix</keyword>
<dbReference type="Pfam" id="PF03816">
    <property type="entry name" value="LytR_cpsA_psr"/>
    <property type="match status" value="1"/>
</dbReference>